<protein>
    <submittedName>
        <fullName evidence="2">Uncharacterized protein</fullName>
    </submittedName>
</protein>
<evidence type="ECO:0000313" key="3">
    <source>
        <dbReference type="Proteomes" id="UP000187012"/>
    </source>
</evidence>
<gene>
    <name evidence="2" type="ORF">BN2475_270037</name>
</gene>
<evidence type="ECO:0000313" key="2">
    <source>
        <dbReference type="EMBL" id="SIT40653.1"/>
    </source>
</evidence>
<proteinExistence type="predicted"/>
<feature type="compositionally biased region" description="Basic and acidic residues" evidence="1">
    <location>
        <begin position="28"/>
        <end position="39"/>
    </location>
</feature>
<feature type="region of interest" description="Disordered" evidence="1">
    <location>
        <begin position="1"/>
        <end position="39"/>
    </location>
</feature>
<feature type="compositionally biased region" description="Polar residues" evidence="1">
    <location>
        <begin position="60"/>
        <end position="82"/>
    </location>
</feature>
<dbReference type="EMBL" id="CYGX02000027">
    <property type="protein sequence ID" value="SIT40653.1"/>
    <property type="molecule type" value="Genomic_DNA"/>
</dbReference>
<accession>A0A1N7S010</accession>
<dbReference type="Proteomes" id="UP000187012">
    <property type="component" value="Unassembled WGS sequence"/>
</dbReference>
<evidence type="ECO:0000256" key="1">
    <source>
        <dbReference type="SAM" id="MobiDB-lite"/>
    </source>
</evidence>
<keyword evidence="3" id="KW-1185">Reference proteome</keyword>
<reference evidence="2 3" key="1">
    <citation type="submission" date="2016-12" db="EMBL/GenBank/DDBJ databases">
        <authorList>
            <person name="Song W.-J."/>
            <person name="Kurnit D.M."/>
        </authorList>
    </citation>
    <scope>NUCLEOTIDE SEQUENCE [LARGE SCALE GENOMIC DNA]</scope>
    <source>
        <strain evidence="2 3">STM7296</strain>
    </source>
</reference>
<feature type="region of interest" description="Disordered" evidence="1">
    <location>
        <begin position="52"/>
        <end position="82"/>
    </location>
</feature>
<dbReference type="AlphaFoldDB" id="A0A1N7S010"/>
<name>A0A1N7S010_9BURK</name>
<sequence>MPRAKAQAVGGRATDARPAVMLGPSRSSRREREAGVCRSERATTSIKVCAATKTPRRRASTTSEAASVCTHASQTGAPSLFG</sequence>
<dbReference type="STRING" id="1247936.BN2475_270037"/>
<organism evidence="2 3">
    <name type="scientific">Paraburkholderia ribeironis</name>
    <dbReference type="NCBI Taxonomy" id="1247936"/>
    <lineage>
        <taxon>Bacteria</taxon>
        <taxon>Pseudomonadati</taxon>
        <taxon>Pseudomonadota</taxon>
        <taxon>Betaproteobacteria</taxon>
        <taxon>Burkholderiales</taxon>
        <taxon>Burkholderiaceae</taxon>
        <taxon>Paraburkholderia</taxon>
    </lineage>
</organism>